<dbReference type="Proteomes" id="UP000019225">
    <property type="component" value="Chromosome"/>
</dbReference>
<evidence type="ECO:0000313" key="3">
    <source>
        <dbReference type="EMBL" id="AHI02173.1"/>
    </source>
</evidence>
<gene>
    <name evidence="3" type="ORF">KALB_8816</name>
</gene>
<evidence type="ECO:0000313" key="4">
    <source>
        <dbReference type="Proteomes" id="UP000019225"/>
    </source>
</evidence>
<dbReference type="InterPro" id="IPR027372">
    <property type="entry name" value="Phytase-like_dom"/>
</dbReference>
<proteinExistence type="predicted"/>
<evidence type="ECO:0000256" key="1">
    <source>
        <dbReference type="SAM" id="SignalP"/>
    </source>
</evidence>
<dbReference type="PANTHER" id="PTHR37957:SF1">
    <property type="entry name" value="PHYTASE-LIKE DOMAIN-CONTAINING PROTEIN"/>
    <property type="match status" value="1"/>
</dbReference>
<dbReference type="STRING" id="1449976.KALB_8816"/>
<feature type="domain" description="Phytase-like" evidence="2">
    <location>
        <begin position="61"/>
        <end position="380"/>
    </location>
</feature>
<reference evidence="3 4" key="1">
    <citation type="journal article" date="2014" name="BMC Genomics">
        <title>Complete genome sequence of producer of the glycopeptide antibiotic Aculeximycin Kutzneria albida DSM 43870T, a representative of minor genus of Pseudonocardiaceae.</title>
        <authorList>
            <person name="Rebets Y."/>
            <person name="Tokovenko B."/>
            <person name="Lushchyk I."/>
            <person name="Ruckert C."/>
            <person name="Zaburannyi N."/>
            <person name="Bechthold A."/>
            <person name="Kalinowski J."/>
            <person name="Luzhetskyy A."/>
        </authorList>
    </citation>
    <scope>NUCLEOTIDE SEQUENCE [LARGE SCALE GENOMIC DNA]</scope>
    <source>
        <strain evidence="3">DSM 43870</strain>
    </source>
</reference>
<dbReference type="PANTHER" id="PTHR37957">
    <property type="entry name" value="BLR7070 PROTEIN"/>
    <property type="match status" value="1"/>
</dbReference>
<sequence length="394" mass="42652">MSTHPSPRSYVLHAMFRRCLTVTVTALLVAGLSSAAAEASAPRVRLLGEQIVPFNLPFQGTTVGGLSSIDRDPRTGDYVFISDDRSAINPARFYRARIDVDARGVHAVDFTETHPFLRPDGKTYPPLKDCQATPCSQADATVDPEEARVDPWTGNITWSQEGDRVPPNLLLDPSIRQAGRDGYFVSQLPLPANEHMSAQQTGPQRNLTLEGITYAAGGSLLVSELEDPLIQDGPNPTPSAGALSRITVQTRFGHVLAQYAYPIEPLFATPKPPNTTDTNGVSSMVAVDPWDPTRYLMVERAYATGVGNKVRVYEINTAGATNIKDVDSIAGRKVRPVSKKLLVDLDQVGLAKVDNVEGITWGPRLPSGERTLLLVSDNNFSSGQITQVIALAVR</sequence>
<dbReference type="EMBL" id="CP007155">
    <property type="protein sequence ID" value="AHI02173.1"/>
    <property type="molecule type" value="Genomic_DNA"/>
</dbReference>
<dbReference type="eggNOG" id="COG4222">
    <property type="taxonomic scope" value="Bacteria"/>
</dbReference>
<keyword evidence="4" id="KW-1185">Reference proteome</keyword>
<dbReference type="KEGG" id="kal:KALB_8816"/>
<dbReference type="HOGENOM" id="CLU_047242_1_0_11"/>
<feature type="signal peptide" evidence="1">
    <location>
        <begin position="1"/>
        <end position="35"/>
    </location>
</feature>
<evidence type="ECO:0000259" key="2">
    <source>
        <dbReference type="Pfam" id="PF13449"/>
    </source>
</evidence>
<name>W5WMV9_9PSEU</name>
<feature type="chain" id="PRO_5004875284" description="Phytase-like domain-containing protein" evidence="1">
    <location>
        <begin position="36"/>
        <end position="394"/>
    </location>
</feature>
<dbReference type="AlphaFoldDB" id="W5WMV9"/>
<protein>
    <recommendedName>
        <fullName evidence="2">Phytase-like domain-containing protein</fullName>
    </recommendedName>
</protein>
<dbReference type="Pfam" id="PF13449">
    <property type="entry name" value="Phytase-like"/>
    <property type="match status" value="1"/>
</dbReference>
<accession>W5WMV9</accession>
<organism evidence="3 4">
    <name type="scientific">Kutzneria albida DSM 43870</name>
    <dbReference type="NCBI Taxonomy" id="1449976"/>
    <lineage>
        <taxon>Bacteria</taxon>
        <taxon>Bacillati</taxon>
        <taxon>Actinomycetota</taxon>
        <taxon>Actinomycetes</taxon>
        <taxon>Pseudonocardiales</taxon>
        <taxon>Pseudonocardiaceae</taxon>
        <taxon>Kutzneria</taxon>
    </lineage>
</organism>
<dbReference type="PATRIC" id="fig|1449976.3.peg.8854"/>
<keyword evidence="1" id="KW-0732">Signal</keyword>